<keyword evidence="2" id="KW-1185">Reference proteome</keyword>
<dbReference type="InterPro" id="IPR014903">
    <property type="entry name" value="DUF1796"/>
</dbReference>
<dbReference type="EMBL" id="AQGV01000015">
    <property type="protein sequence ID" value="MBE0370344.1"/>
    <property type="molecule type" value="Genomic_DNA"/>
</dbReference>
<reference evidence="1 2" key="1">
    <citation type="submission" date="2015-03" db="EMBL/GenBank/DDBJ databases">
        <title>Genome sequence of Pseudoalteromonas aurantia.</title>
        <authorList>
            <person name="Xie B.-B."/>
            <person name="Rong J.-C."/>
            <person name="Qin Q.-L."/>
            <person name="Zhang Y.-Z."/>
        </authorList>
    </citation>
    <scope>NUCLEOTIDE SEQUENCE [LARGE SCALE GENOMIC DNA]</scope>
    <source>
        <strain evidence="1 2">208</strain>
    </source>
</reference>
<proteinExistence type="predicted"/>
<name>A0ABR9EHD3_9GAMM</name>
<protein>
    <recommendedName>
        <fullName evidence="3">Papain-like cysteine peptidase</fullName>
    </recommendedName>
</protein>
<evidence type="ECO:0000313" key="2">
    <source>
        <dbReference type="Proteomes" id="UP000615755"/>
    </source>
</evidence>
<gene>
    <name evidence="1" type="ORF">PAUR_b0349</name>
</gene>
<accession>A0ABR9EHD3</accession>
<evidence type="ECO:0000313" key="1">
    <source>
        <dbReference type="EMBL" id="MBE0370344.1"/>
    </source>
</evidence>
<dbReference type="RefSeq" id="WP_192509472.1">
    <property type="nucleotide sequence ID" value="NZ_AQGV01000015.1"/>
</dbReference>
<sequence length="243" mass="27689">MSQAQGMKLSPAAGEYDCIYSLGMDCRPRHIMKQLDLKSRRGPFDWIGSCAVASIITALNTRCEDVLKKEHLQPFDTDCKEYKKYWDPVTQFLSTHDFALIDGDLEREYPAFRVKFDGISARFFNHIKHSRRVLFFLNIGIEQQPEFESESINELKVLLPKLQQCLTGLCAGEATLLVATFHRELAALVAPHIHFVIKQSFSESSEWMEGEERQQWADMLTGVNVPKDTSVSHSHSLTAHSQP</sequence>
<organism evidence="1 2">
    <name type="scientific">Pseudoalteromonas aurantia 208</name>
    <dbReference type="NCBI Taxonomy" id="1314867"/>
    <lineage>
        <taxon>Bacteria</taxon>
        <taxon>Pseudomonadati</taxon>
        <taxon>Pseudomonadota</taxon>
        <taxon>Gammaproteobacteria</taxon>
        <taxon>Alteromonadales</taxon>
        <taxon>Pseudoalteromonadaceae</taxon>
        <taxon>Pseudoalteromonas</taxon>
    </lineage>
</organism>
<evidence type="ECO:0008006" key="3">
    <source>
        <dbReference type="Google" id="ProtNLM"/>
    </source>
</evidence>
<dbReference type="Pfam" id="PF08795">
    <property type="entry name" value="DUF1796"/>
    <property type="match status" value="1"/>
</dbReference>
<dbReference type="Proteomes" id="UP000615755">
    <property type="component" value="Unassembled WGS sequence"/>
</dbReference>
<comment type="caution">
    <text evidence="1">The sequence shown here is derived from an EMBL/GenBank/DDBJ whole genome shotgun (WGS) entry which is preliminary data.</text>
</comment>